<protein>
    <recommendedName>
        <fullName evidence="2">Gelsolin-like domain-containing protein</fullName>
    </recommendedName>
</protein>
<accession>A0A9P9AMK0</accession>
<dbReference type="InterPro" id="IPR007123">
    <property type="entry name" value="Gelsolin-like_dom"/>
</dbReference>
<dbReference type="InterPro" id="IPR036180">
    <property type="entry name" value="Gelsolin-like_dom_sf"/>
</dbReference>
<feature type="domain" description="Gelsolin-like" evidence="2">
    <location>
        <begin position="66"/>
        <end position="141"/>
    </location>
</feature>
<feature type="region of interest" description="Disordered" evidence="1">
    <location>
        <begin position="278"/>
        <end position="310"/>
    </location>
</feature>
<dbReference type="Gene3D" id="3.40.20.10">
    <property type="entry name" value="Severin"/>
    <property type="match status" value="3"/>
</dbReference>
<dbReference type="AlphaFoldDB" id="A0A9P9AMK0"/>
<dbReference type="SUPFAM" id="SSF82754">
    <property type="entry name" value="C-terminal, gelsolin-like domain of Sec23/24"/>
    <property type="match status" value="1"/>
</dbReference>
<evidence type="ECO:0000313" key="4">
    <source>
        <dbReference type="Proteomes" id="UP000777438"/>
    </source>
</evidence>
<proteinExistence type="predicted"/>
<dbReference type="PANTHER" id="PTHR11977:SF130">
    <property type="entry name" value="SEVERIN"/>
    <property type="match status" value="1"/>
</dbReference>
<dbReference type="OrthoDB" id="6375767at2759"/>
<dbReference type="PRINTS" id="PR00597">
    <property type="entry name" value="GELSOLIN"/>
</dbReference>
<comment type="caution">
    <text evidence="3">The sequence shown here is derived from an EMBL/GenBank/DDBJ whole genome shotgun (WGS) entry which is preliminary data.</text>
</comment>
<dbReference type="GO" id="GO:0051015">
    <property type="term" value="F:actin filament binding"/>
    <property type="evidence" value="ECO:0007669"/>
    <property type="project" value="InterPro"/>
</dbReference>
<dbReference type="InterPro" id="IPR029006">
    <property type="entry name" value="ADF-H/Gelsolin-like_dom_sf"/>
</dbReference>
<dbReference type="Pfam" id="PF00626">
    <property type="entry name" value="Gelsolin"/>
    <property type="match status" value="2"/>
</dbReference>
<name>A0A9P9AMK0_9HYPO</name>
<dbReference type="EMBL" id="JAGPYM010000016">
    <property type="protein sequence ID" value="KAH6886449.1"/>
    <property type="molecule type" value="Genomic_DNA"/>
</dbReference>
<gene>
    <name evidence="3" type="ORF">B0T10DRAFT_81176</name>
</gene>
<evidence type="ECO:0000256" key="1">
    <source>
        <dbReference type="SAM" id="MobiDB-lite"/>
    </source>
</evidence>
<feature type="domain" description="Gelsolin-like" evidence="2">
    <location>
        <begin position="198"/>
        <end position="246"/>
    </location>
</feature>
<keyword evidence="4" id="KW-1185">Reference proteome</keyword>
<dbReference type="Proteomes" id="UP000777438">
    <property type="component" value="Unassembled WGS sequence"/>
</dbReference>
<dbReference type="PANTHER" id="PTHR11977">
    <property type="entry name" value="VILLIN"/>
    <property type="match status" value="1"/>
</dbReference>
<organism evidence="3 4">
    <name type="scientific">Thelonectria olida</name>
    <dbReference type="NCBI Taxonomy" id="1576542"/>
    <lineage>
        <taxon>Eukaryota</taxon>
        <taxon>Fungi</taxon>
        <taxon>Dikarya</taxon>
        <taxon>Ascomycota</taxon>
        <taxon>Pezizomycotina</taxon>
        <taxon>Sordariomycetes</taxon>
        <taxon>Hypocreomycetidae</taxon>
        <taxon>Hypocreales</taxon>
        <taxon>Nectriaceae</taxon>
        <taxon>Thelonectria</taxon>
    </lineage>
</organism>
<dbReference type="SMART" id="SM00262">
    <property type="entry name" value="GEL"/>
    <property type="match status" value="3"/>
</dbReference>
<dbReference type="SUPFAM" id="SSF55753">
    <property type="entry name" value="Actin depolymerizing proteins"/>
    <property type="match status" value="2"/>
</dbReference>
<evidence type="ECO:0000313" key="3">
    <source>
        <dbReference type="EMBL" id="KAH6886449.1"/>
    </source>
</evidence>
<dbReference type="GO" id="GO:0015629">
    <property type="term" value="C:actin cytoskeleton"/>
    <property type="evidence" value="ECO:0007669"/>
    <property type="project" value="TreeGrafter"/>
</dbReference>
<dbReference type="GO" id="GO:0005737">
    <property type="term" value="C:cytoplasm"/>
    <property type="evidence" value="ECO:0007669"/>
    <property type="project" value="TreeGrafter"/>
</dbReference>
<evidence type="ECO:0000259" key="2">
    <source>
        <dbReference type="Pfam" id="PF00626"/>
    </source>
</evidence>
<sequence length="415" mass="46432">MAPNQGLVHLKEYDIKDSNVELIGSDIDHQVKYNSAAAEPAWNNGTIGQESGLFVWRIEQFEVVPWPKDKHGVFYDGDSFIVLYSYKVGDKDDNDVLAHDIFFWLGSHTSQDEAGTAAYKTAELDEFLHGKATQHREVQVAPSDDFLALFPRMSVRSGGVRSGFRHVTTEEEDGDQKETLTLLRVFKNPAAGANGVIVAEVDPIWRSLDDADVFVLDVGDKIWMWQGRDCSPIEKGKAAQVVHDMTIAKHAEVEVLSQAEFRSRRVVDLLGGDDETPRTGFRCRRPLVSGNQPRGRGDESEDAGADRGASRQKRLFRLSDATGELAFDLVKEGERITREDLDSSDVFVLDDCGRALWVWEGSGASATERKWWYRIVQSYLQWLEGQEGSEEAYLMPVGKVVEGSESRTFLKVVAV</sequence>
<reference evidence="3 4" key="1">
    <citation type="journal article" date="2021" name="Nat. Commun.">
        <title>Genetic determinants of endophytism in the Arabidopsis root mycobiome.</title>
        <authorList>
            <person name="Mesny F."/>
            <person name="Miyauchi S."/>
            <person name="Thiergart T."/>
            <person name="Pickel B."/>
            <person name="Atanasova L."/>
            <person name="Karlsson M."/>
            <person name="Huettel B."/>
            <person name="Barry K.W."/>
            <person name="Haridas S."/>
            <person name="Chen C."/>
            <person name="Bauer D."/>
            <person name="Andreopoulos W."/>
            <person name="Pangilinan J."/>
            <person name="LaButti K."/>
            <person name="Riley R."/>
            <person name="Lipzen A."/>
            <person name="Clum A."/>
            <person name="Drula E."/>
            <person name="Henrissat B."/>
            <person name="Kohler A."/>
            <person name="Grigoriev I.V."/>
            <person name="Martin F.M."/>
            <person name="Hacquard S."/>
        </authorList>
    </citation>
    <scope>NUCLEOTIDE SEQUENCE [LARGE SCALE GENOMIC DNA]</scope>
    <source>
        <strain evidence="3 4">MPI-CAGE-CH-0241</strain>
    </source>
</reference>
<dbReference type="GO" id="GO:0008154">
    <property type="term" value="P:actin polymerization or depolymerization"/>
    <property type="evidence" value="ECO:0007669"/>
    <property type="project" value="TreeGrafter"/>
</dbReference>
<dbReference type="CDD" id="cd11290">
    <property type="entry name" value="gelsolin_S1_like"/>
    <property type="match status" value="1"/>
</dbReference>
<dbReference type="InterPro" id="IPR007122">
    <property type="entry name" value="Villin/Gelsolin"/>
</dbReference>